<dbReference type="InterPro" id="IPR004843">
    <property type="entry name" value="Calcineurin-like_PHP"/>
</dbReference>
<reference evidence="2" key="1">
    <citation type="journal article" date="2015" name="Nature">
        <title>Complex archaea that bridge the gap between prokaryotes and eukaryotes.</title>
        <authorList>
            <person name="Spang A."/>
            <person name="Saw J.H."/>
            <person name="Jorgensen S.L."/>
            <person name="Zaremba-Niedzwiedzka K."/>
            <person name="Martijn J."/>
            <person name="Lind A.E."/>
            <person name="van Eijk R."/>
            <person name="Schleper C."/>
            <person name="Guy L."/>
            <person name="Ettema T.J."/>
        </authorList>
    </citation>
    <scope>NUCLEOTIDE SEQUENCE</scope>
</reference>
<proteinExistence type="predicted"/>
<dbReference type="Pfam" id="PF00149">
    <property type="entry name" value="Metallophos"/>
    <property type="match status" value="1"/>
</dbReference>
<dbReference type="EMBL" id="LAZR01013823">
    <property type="protein sequence ID" value="KKM20173.1"/>
    <property type="molecule type" value="Genomic_DNA"/>
</dbReference>
<sequence>MYAKRWCANDQCCEFQPASWNQLYCVDCRCKRKVENERKRVDEVASFEQPREYTTLTIPRAKDGYKVIIVNDTQIPFQDVKTLFAVEKFWADFSPDLEIFNGDIMDFYSISSFDKNPSRKFRLQDELDAVHKWLFERCEANPNARRILVEGNHEDRLRRWLWKNGPDISGLRALELESLLKLEDLGIENIPYMSVIDFLGYRIEHGYKSSASKAYPINVSRYMAIATGSSGLCGHTHHASTYGWTDASGGHSYIENGCLCRFDLEYAPFPNWQQAFTFGQVKNNKVHLTPTRIYPDGFIANGEWYPRK</sequence>
<evidence type="ECO:0000259" key="1">
    <source>
        <dbReference type="Pfam" id="PF00149"/>
    </source>
</evidence>
<dbReference type="GO" id="GO:0016787">
    <property type="term" value="F:hydrolase activity"/>
    <property type="evidence" value="ECO:0007669"/>
    <property type="project" value="InterPro"/>
</dbReference>
<organism evidence="2">
    <name type="scientific">marine sediment metagenome</name>
    <dbReference type="NCBI Taxonomy" id="412755"/>
    <lineage>
        <taxon>unclassified sequences</taxon>
        <taxon>metagenomes</taxon>
        <taxon>ecological metagenomes</taxon>
    </lineage>
</organism>
<dbReference type="InterPro" id="IPR029052">
    <property type="entry name" value="Metallo-depent_PP-like"/>
</dbReference>
<protein>
    <recommendedName>
        <fullName evidence="1">Calcineurin-like phosphoesterase domain-containing protein</fullName>
    </recommendedName>
</protein>
<accession>A0A0F9KDG6</accession>
<dbReference type="AlphaFoldDB" id="A0A0F9KDG6"/>
<name>A0A0F9KDG6_9ZZZZ</name>
<dbReference type="SUPFAM" id="SSF56300">
    <property type="entry name" value="Metallo-dependent phosphatases"/>
    <property type="match status" value="1"/>
</dbReference>
<feature type="domain" description="Calcineurin-like phosphoesterase" evidence="1">
    <location>
        <begin position="66"/>
        <end position="166"/>
    </location>
</feature>
<evidence type="ECO:0000313" key="2">
    <source>
        <dbReference type="EMBL" id="KKM20173.1"/>
    </source>
</evidence>
<comment type="caution">
    <text evidence="2">The sequence shown here is derived from an EMBL/GenBank/DDBJ whole genome shotgun (WGS) entry which is preliminary data.</text>
</comment>
<gene>
    <name evidence="2" type="ORF">LCGC14_1648140</name>
</gene>